<dbReference type="Proteomes" id="UP000007259">
    <property type="component" value="Chromosome 15"/>
</dbReference>
<evidence type="ECO:0000256" key="1">
    <source>
        <dbReference type="SAM" id="MobiDB-lite"/>
    </source>
</evidence>
<dbReference type="OMA" id="WVWAPSA"/>
<reference evidence="2 3" key="1">
    <citation type="journal article" date="2011" name="Genome Res.">
        <title>Chromosome and gene copy number variation allow major structural change between species and strains of Leishmania.</title>
        <authorList>
            <person name="Rogers M.B."/>
            <person name="Hilley J.D."/>
            <person name="Dickens N.J."/>
            <person name="Wilkes J."/>
            <person name="Bates P.A."/>
            <person name="Depledge D.P."/>
            <person name="Harris D."/>
            <person name="Her Y."/>
            <person name="Herzyk P."/>
            <person name="Imamura H."/>
            <person name="Otto T.D."/>
            <person name="Sanders M."/>
            <person name="Seeger K."/>
            <person name="Dujardin J.C."/>
            <person name="Berriman M."/>
            <person name="Smith D.F."/>
            <person name="Hertz-Fowler C."/>
            <person name="Mottram J.C."/>
        </authorList>
    </citation>
    <scope>NUCLEOTIDE SEQUENCE [LARGE SCALE GENOMIC DNA]</scope>
    <source>
        <strain evidence="2 3">MHOM/GT/2001/U1103</strain>
    </source>
</reference>
<evidence type="ECO:0000313" key="2">
    <source>
        <dbReference type="EMBL" id="CBZ25051.1"/>
    </source>
</evidence>
<dbReference type="PhylomeDB" id="E9AQ33"/>
<accession>E9AQ33</accession>
<feature type="compositionally biased region" description="Polar residues" evidence="1">
    <location>
        <begin position="486"/>
        <end position="495"/>
    </location>
</feature>
<dbReference type="EMBL" id="FR799568">
    <property type="protein sequence ID" value="CBZ25051.1"/>
    <property type="molecule type" value="Genomic_DNA"/>
</dbReference>
<feature type="region of interest" description="Disordered" evidence="1">
    <location>
        <begin position="52"/>
        <end position="77"/>
    </location>
</feature>
<dbReference type="GeneID" id="13449840"/>
<keyword evidence="3" id="KW-1185">Reference proteome</keyword>
<feature type="region of interest" description="Disordered" evidence="1">
    <location>
        <begin position="338"/>
        <end position="366"/>
    </location>
</feature>
<feature type="compositionally biased region" description="Gly residues" evidence="1">
    <location>
        <begin position="56"/>
        <end position="65"/>
    </location>
</feature>
<sequence>MSAHRGTKTAAHAPVQPSLRALDAHVQKLRAEARTGLSSQDVRRALIKEELRPPLFGGGGGGGARGPRAPSLTAGSATSGSVAASAAAGGGIADIPPAWLEGDFHLKPVVADGGGADAASPSACMRLAEAATAITPTGAAPLPLDSSNALRTYQALCTAADEVDYNVSHEEALRQVEDRDGQTGLATTWRTRRCPSAPLPFSSIAVTASALSWDERGERPMFAGGVEPAGNLRAAASHELYTKPPSRPSVLGRGAAGRLSAALSASRPASQASIISAVTSSAITTTRRMKAQVLRSCGGGGGGGGAFSSLSTEGTAVARSSAATYAMALRQRVQEQRECASGVEGGPPRSSWTSTVRLGREDNAGSGGAAALEWRTRMTAAVTVAVCPSCHAWFERALQQPRGPLPSEEARQQTTGKSDDAPRCCCTRCGLDVDAAAGADTPVAAEGGAGPRWVWAPSATIGSSEATKRDVRGTPARGIDSAAGNGPQQPSSPTSAARHRITDGAGGEACGTDTVGFAEGSNGGEEESFAALVARIRASRLRAQGDEERSNAMVTSVSEAPARQAPLSSASIAPLRPPTELAPAAAPKGVGISRVCTETGMSGETMSFPPASLSGPPPLGELTLPTRVNPFAKSLRVALSRLYFYDLWAGAMSEQS</sequence>
<protein>
    <submittedName>
        <fullName evidence="2">Uncharacterized protein</fullName>
    </submittedName>
</protein>
<name>E9AQ33_LEIMU</name>
<dbReference type="AlphaFoldDB" id="E9AQ33"/>
<dbReference type="RefSeq" id="XP_003873560.1">
    <property type="nucleotide sequence ID" value="XM_003873511.1"/>
</dbReference>
<feature type="region of interest" description="Disordered" evidence="1">
    <location>
        <begin position="445"/>
        <end position="523"/>
    </location>
</feature>
<dbReference type="KEGG" id="lmi:LMXM_15_0310"/>
<feature type="region of interest" description="Disordered" evidence="1">
    <location>
        <begin position="401"/>
        <end position="421"/>
    </location>
</feature>
<dbReference type="OrthoDB" id="273894at2759"/>
<organism evidence="2 3">
    <name type="scientific">Leishmania mexicana (strain MHOM/GT/2001/U1103)</name>
    <dbReference type="NCBI Taxonomy" id="929439"/>
    <lineage>
        <taxon>Eukaryota</taxon>
        <taxon>Discoba</taxon>
        <taxon>Euglenozoa</taxon>
        <taxon>Kinetoplastea</taxon>
        <taxon>Metakinetoplastina</taxon>
        <taxon>Trypanosomatida</taxon>
        <taxon>Trypanosomatidae</taxon>
        <taxon>Leishmaniinae</taxon>
        <taxon>Leishmania</taxon>
    </lineage>
</organism>
<evidence type="ECO:0000313" key="3">
    <source>
        <dbReference type="Proteomes" id="UP000007259"/>
    </source>
</evidence>
<proteinExistence type="predicted"/>
<gene>
    <name evidence="2" type="ORF">LMXM_15_0310</name>
</gene>
<feature type="compositionally biased region" description="Low complexity" evidence="1">
    <location>
        <begin position="66"/>
        <end position="77"/>
    </location>
</feature>
<dbReference type="VEuPathDB" id="TriTrypDB:LmxM.15.0310"/>